<evidence type="ECO:0000313" key="8">
    <source>
        <dbReference type="Proteomes" id="UP000308267"/>
    </source>
</evidence>
<evidence type="ECO:0000256" key="2">
    <source>
        <dbReference type="ARBA" id="ARBA00013262"/>
    </source>
</evidence>
<dbReference type="EMBL" id="SJOL01007873">
    <property type="protein sequence ID" value="TGZ61639.1"/>
    <property type="molecule type" value="Genomic_DNA"/>
</dbReference>
<keyword evidence="6" id="KW-0732">Signal</keyword>
<dbReference type="Proteomes" id="UP000308267">
    <property type="component" value="Unassembled WGS sequence"/>
</dbReference>
<accession>A0A4S2LKV2</accession>
<comment type="catalytic activity">
    <reaction evidence="4 5">
        <text>L-tyrosyl-[protein] + 3'-phosphoadenylyl sulfate = O-sulfo-L-tyrosine-[protein] + adenosine 3',5'-bisphosphate + H(+)</text>
        <dbReference type="Rhea" id="RHEA:16801"/>
        <dbReference type="Rhea" id="RHEA-COMP:10136"/>
        <dbReference type="Rhea" id="RHEA-COMP:11688"/>
        <dbReference type="ChEBI" id="CHEBI:15378"/>
        <dbReference type="ChEBI" id="CHEBI:46858"/>
        <dbReference type="ChEBI" id="CHEBI:58339"/>
        <dbReference type="ChEBI" id="CHEBI:58343"/>
        <dbReference type="ChEBI" id="CHEBI:65286"/>
        <dbReference type="EC" id="2.8.2.20"/>
    </reaction>
</comment>
<sequence length="234" mass="26365">MSAARYRRGKTVLVILFILSLMSTILLMSTRRAECECDSSGDPPLIFISGQQSSGTGLVRVLLDSHPMINCGAEPIYSMHVLALREDIQESPKDWLIKANIYPKAIDQATKAFIRELAVNMVDKAPIYCQKQPLLFRYLNYLAAQFPKAKYVHVLRDGRAAIASTIDYEASTKQFSREINTDSLSKWASPESVLPDWFKAQAADYSSLLHELQYDRIGVPPDYSKLPEVLPHIQ</sequence>
<evidence type="ECO:0000256" key="6">
    <source>
        <dbReference type="SAM" id="SignalP"/>
    </source>
</evidence>
<evidence type="ECO:0000256" key="4">
    <source>
        <dbReference type="ARBA" id="ARBA00048460"/>
    </source>
</evidence>
<keyword evidence="3 5" id="KW-0808">Transferase</keyword>
<keyword evidence="8" id="KW-1185">Reference proteome</keyword>
<comment type="caution">
    <text evidence="7">The sequence shown here is derived from an EMBL/GenBank/DDBJ whole genome shotgun (WGS) entry which is preliminary data.</text>
</comment>
<dbReference type="Pfam" id="PF13469">
    <property type="entry name" value="Sulfotransfer_3"/>
    <property type="match status" value="1"/>
</dbReference>
<reference evidence="7 8" key="1">
    <citation type="journal article" date="2019" name="BMC Genomics">
        <title>New insights from Opisthorchis felineus genome: update on genomics of the epidemiologically important liver flukes.</title>
        <authorList>
            <person name="Ershov N.I."/>
            <person name="Mordvinov V.A."/>
            <person name="Prokhortchouk E.B."/>
            <person name="Pakharukova M.Y."/>
            <person name="Gunbin K.V."/>
            <person name="Ustyantsev K."/>
            <person name="Genaev M.A."/>
            <person name="Blinov A.G."/>
            <person name="Mazur A."/>
            <person name="Boulygina E."/>
            <person name="Tsygankova S."/>
            <person name="Khrameeva E."/>
            <person name="Chekanov N."/>
            <person name="Fan G."/>
            <person name="Xiao A."/>
            <person name="Zhang H."/>
            <person name="Xu X."/>
            <person name="Yang H."/>
            <person name="Solovyev V."/>
            <person name="Lee S.M."/>
            <person name="Liu X."/>
            <person name="Afonnikov D.A."/>
            <person name="Skryabin K.G."/>
        </authorList>
    </citation>
    <scope>NUCLEOTIDE SEQUENCE [LARGE SCALE GENOMIC DNA]</scope>
    <source>
        <strain evidence="7">AK-0245</strain>
        <tissue evidence="7">Whole organism</tissue>
    </source>
</reference>
<comment type="function">
    <text evidence="5">Catalyzes the O-sulfation of tyrosine residues within acidic motifs of polypeptides, using 3'-phosphoadenylyl sulfate (PAPS) as cosubstrate.</text>
</comment>
<evidence type="ECO:0000313" key="7">
    <source>
        <dbReference type="EMBL" id="TGZ61639.1"/>
    </source>
</evidence>
<dbReference type="PANTHER" id="PTHR12788">
    <property type="entry name" value="PROTEIN-TYROSINE SULFOTRANSFERASE 2"/>
    <property type="match status" value="1"/>
</dbReference>
<organism evidence="7 8">
    <name type="scientific">Opisthorchis felineus</name>
    <dbReference type="NCBI Taxonomy" id="147828"/>
    <lineage>
        <taxon>Eukaryota</taxon>
        <taxon>Metazoa</taxon>
        <taxon>Spiralia</taxon>
        <taxon>Lophotrochozoa</taxon>
        <taxon>Platyhelminthes</taxon>
        <taxon>Trematoda</taxon>
        <taxon>Digenea</taxon>
        <taxon>Opisthorchiida</taxon>
        <taxon>Opisthorchiata</taxon>
        <taxon>Opisthorchiidae</taxon>
        <taxon>Opisthorchis</taxon>
    </lineage>
</organism>
<comment type="similarity">
    <text evidence="1 5">Belongs to the protein sulfotransferase family.</text>
</comment>
<evidence type="ECO:0000256" key="3">
    <source>
        <dbReference type="ARBA" id="ARBA00022679"/>
    </source>
</evidence>
<feature type="signal peptide" evidence="6">
    <location>
        <begin position="1"/>
        <end position="35"/>
    </location>
</feature>
<dbReference type="SUPFAM" id="SSF52540">
    <property type="entry name" value="P-loop containing nucleoside triphosphate hydrolases"/>
    <property type="match status" value="1"/>
</dbReference>
<dbReference type="InterPro" id="IPR026634">
    <property type="entry name" value="TPST-like"/>
</dbReference>
<dbReference type="InterPro" id="IPR027417">
    <property type="entry name" value="P-loop_NTPase"/>
</dbReference>
<evidence type="ECO:0000256" key="5">
    <source>
        <dbReference type="RuleBase" id="RU365018"/>
    </source>
</evidence>
<dbReference type="GO" id="GO:0008476">
    <property type="term" value="F:protein-tyrosine sulfotransferase activity"/>
    <property type="evidence" value="ECO:0007669"/>
    <property type="project" value="UniProtKB-EC"/>
</dbReference>
<dbReference type="EC" id="2.8.2.20" evidence="2 5"/>
<proteinExistence type="inferred from homology"/>
<evidence type="ECO:0000256" key="1">
    <source>
        <dbReference type="ARBA" id="ARBA00009988"/>
    </source>
</evidence>
<name>A0A4S2LKV2_OPIFE</name>
<feature type="chain" id="PRO_5020322289" description="Protein-tyrosine sulfotransferase" evidence="6">
    <location>
        <begin position="36"/>
        <end position="234"/>
    </location>
</feature>
<dbReference type="OrthoDB" id="545675at2759"/>
<dbReference type="AlphaFoldDB" id="A0A4S2LKV2"/>
<dbReference type="Gene3D" id="3.40.50.300">
    <property type="entry name" value="P-loop containing nucleotide triphosphate hydrolases"/>
    <property type="match status" value="1"/>
</dbReference>
<protein>
    <recommendedName>
        <fullName evidence="2 5">Protein-tyrosine sulfotransferase</fullName>
        <ecNumber evidence="2 5">2.8.2.20</ecNumber>
    </recommendedName>
</protein>
<dbReference type="PANTHER" id="PTHR12788:SF10">
    <property type="entry name" value="PROTEIN-TYROSINE SULFOTRANSFERASE"/>
    <property type="match status" value="1"/>
</dbReference>
<dbReference type="GO" id="GO:0005794">
    <property type="term" value="C:Golgi apparatus"/>
    <property type="evidence" value="ECO:0007669"/>
    <property type="project" value="UniProtKB-ARBA"/>
</dbReference>
<gene>
    <name evidence="7" type="ORF">CRM22_007883</name>
</gene>